<accession>A0A0A9HVG4</accession>
<dbReference type="EMBL" id="GBRH01159025">
    <property type="protein sequence ID" value="JAE38871.1"/>
    <property type="molecule type" value="Transcribed_RNA"/>
</dbReference>
<proteinExistence type="predicted"/>
<name>A0A0A9HVG4_ARUDO</name>
<sequence length="51" mass="5981">MLCLKQQNRLLAGLFPILYLSLAFQIKHLTPKQLVFNLVLRSLRHIHLGRD</sequence>
<reference evidence="1" key="1">
    <citation type="submission" date="2014-09" db="EMBL/GenBank/DDBJ databases">
        <authorList>
            <person name="Magalhaes I.L.F."/>
            <person name="Oliveira U."/>
            <person name="Santos F.R."/>
            <person name="Vidigal T.H.D.A."/>
            <person name="Brescovit A.D."/>
            <person name="Santos A.J."/>
        </authorList>
    </citation>
    <scope>NUCLEOTIDE SEQUENCE</scope>
    <source>
        <tissue evidence="1">Shoot tissue taken approximately 20 cm above the soil surface</tissue>
    </source>
</reference>
<organism evidence="1">
    <name type="scientific">Arundo donax</name>
    <name type="common">Giant reed</name>
    <name type="synonym">Donax arundinaceus</name>
    <dbReference type="NCBI Taxonomy" id="35708"/>
    <lineage>
        <taxon>Eukaryota</taxon>
        <taxon>Viridiplantae</taxon>
        <taxon>Streptophyta</taxon>
        <taxon>Embryophyta</taxon>
        <taxon>Tracheophyta</taxon>
        <taxon>Spermatophyta</taxon>
        <taxon>Magnoliopsida</taxon>
        <taxon>Liliopsida</taxon>
        <taxon>Poales</taxon>
        <taxon>Poaceae</taxon>
        <taxon>PACMAD clade</taxon>
        <taxon>Arundinoideae</taxon>
        <taxon>Arundineae</taxon>
        <taxon>Arundo</taxon>
    </lineage>
</organism>
<evidence type="ECO:0000313" key="1">
    <source>
        <dbReference type="EMBL" id="JAE38871.1"/>
    </source>
</evidence>
<dbReference type="AlphaFoldDB" id="A0A0A9HVG4"/>
<protein>
    <submittedName>
        <fullName evidence="1">Uncharacterized protein</fullName>
    </submittedName>
</protein>
<reference evidence="1" key="2">
    <citation type="journal article" date="2015" name="Data Brief">
        <title>Shoot transcriptome of the giant reed, Arundo donax.</title>
        <authorList>
            <person name="Barrero R.A."/>
            <person name="Guerrero F.D."/>
            <person name="Moolhuijzen P."/>
            <person name="Goolsby J.A."/>
            <person name="Tidwell J."/>
            <person name="Bellgard S.E."/>
            <person name="Bellgard M.I."/>
        </authorList>
    </citation>
    <scope>NUCLEOTIDE SEQUENCE</scope>
    <source>
        <tissue evidence="1">Shoot tissue taken approximately 20 cm above the soil surface</tissue>
    </source>
</reference>